<dbReference type="Gene3D" id="1.10.10.10">
    <property type="entry name" value="Winged helix-like DNA-binding domain superfamily/Winged helix DNA-binding domain"/>
    <property type="match status" value="1"/>
</dbReference>
<dbReference type="InterPro" id="IPR036388">
    <property type="entry name" value="WH-like_DNA-bd_sf"/>
</dbReference>
<dbReference type="InterPro" id="IPR036390">
    <property type="entry name" value="WH_DNA-bd_sf"/>
</dbReference>
<organism evidence="1 2">
    <name type="scientific">Belliella marina</name>
    <dbReference type="NCBI Taxonomy" id="1644146"/>
    <lineage>
        <taxon>Bacteria</taxon>
        <taxon>Pseudomonadati</taxon>
        <taxon>Bacteroidota</taxon>
        <taxon>Cytophagia</taxon>
        <taxon>Cytophagales</taxon>
        <taxon>Cyclobacteriaceae</taxon>
        <taxon>Belliella</taxon>
    </lineage>
</organism>
<dbReference type="InterPro" id="IPR002481">
    <property type="entry name" value="FUR"/>
</dbReference>
<dbReference type="Pfam" id="PF01475">
    <property type="entry name" value="FUR"/>
    <property type="match status" value="1"/>
</dbReference>
<dbReference type="RefSeq" id="WP_376889449.1">
    <property type="nucleotide sequence ID" value="NZ_JBHUHR010000049.1"/>
</dbReference>
<evidence type="ECO:0000313" key="2">
    <source>
        <dbReference type="Proteomes" id="UP001597361"/>
    </source>
</evidence>
<keyword evidence="2" id="KW-1185">Reference proteome</keyword>
<comment type="caution">
    <text evidence="1">The sequence shown here is derived from an EMBL/GenBank/DDBJ whole genome shotgun (WGS) entry which is preliminary data.</text>
</comment>
<dbReference type="EMBL" id="JBHUHR010000049">
    <property type="protein sequence ID" value="MFD2037513.1"/>
    <property type="molecule type" value="Genomic_DNA"/>
</dbReference>
<name>A0ABW4VW06_9BACT</name>
<reference evidence="2" key="1">
    <citation type="journal article" date="2019" name="Int. J. Syst. Evol. Microbiol.">
        <title>The Global Catalogue of Microorganisms (GCM) 10K type strain sequencing project: providing services to taxonomists for standard genome sequencing and annotation.</title>
        <authorList>
            <consortium name="The Broad Institute Genomics Platform"/>
            <consortium name="The Broad Institute Genome Sequencing Center for Infectious Disease"/>
            <person name="Wu L."/>
            <person name="Ma J."/>
        </authorList>
    </citation>
    <scope>NUCLEOTIDE SEQUENCE [LARGE SCALE GENOMIC DNA]</scope>
    <source>
        <strain evidence="2">CGMCC 1.15180</strain>
    </source>
</reference>
<evidence type="ECO:0000313" key="1">
    <source>
        <dbReference type="EMBL" id="MFD2037513.1"/>
    </source>
</evidence>
<proteinExistence type="predicted"/>
<accession>A0ABW4VW06</accession>
<sequence length="129" mass="15097">MEKKKCEQILASKKISPTAMRILTLDFLLEQSAAVSLSDIENYFFHSDRITLYRTLKTFEKKGLIHSIQENNTTKYSLCQDACTENFHQDNHLHFYCTQCMETVCLEQVDLSEIQVPSNFSLQQLRFFC</sequence>
<protein>
    <submittedName>
        <fullName evidence="1">Fur family transcriptional regulator</fullName>
    </submittedName>
</protein>
<gene>
    <name evidence="1" type="ORF">ACFSKL_22150</name>
</gene>
<dbReference type="SUPFAM" id="SSF46785">
    <property type="entry name" value="Winged helix' DNA-binding domain"/>
    <property type="match status" value="1"/>
</dbReference>
<dbReference type="Proteomes" id="UP001597361">
    <property type="component" value="Unassembled WGS sequence"/>
</dbReference>